<protein>
    <submittedName>
        <fullName evidence="8">Xylosidase</fullName>
    </submittedName>
</protein>
<evidence type="ECO:0000256" key="4">
    <source>
        <dbReference type="ARBA" id="ARBA00022968"/>
    </source>
</evidence>
<dbReference type="EMBL" id="QRNE01000001">
    <property type="protein sequence ID" value="RHK30035.1"/>
    <property type="molecule type" value="Genomic_DNA"/>
</dbReference>
<dbReference type="PANTHER" id="PTHR13572">
    <property type="entry name" value="ENDO-ALPHA-1,2-MANNOSIDASE"/>
    <property type="match status" value="1"/>
</dbReference>
<evidence type="ECO:0000256" key="1">
    <source>
        <dbReference type="ARBA" id="ARBA00004323"/>
    </source>
</evidence>
<dbReference type="GO" id="GO:0004559">
    <property type="term" value="F:alpha-mannosidase activity"/>
    <property type="evidence" value="ECO:0007669"/>
    <property type="project" value="TreeGrafter"/>
</dbReference>
<evidence type="ECO:0000256" key="2">
    <source>
        <dbReference type="ARBA" id="ARBA00022692"/>
    </source>
</evidence>
<keyword evidence="4" id="KW-0735">Signal-anchor</keyword>
<evidence type="ECO:0000313" key="8">
    <source>
        <dbReference type="EMBL" id="RGK66336.1"/>
    </source>
</evidence>
<evidence type="ECO:0000313" key="13">
    <source>
        <dbReference type="Proteomes" id="UP000285503"/>
    </source>
</evidence>
<gene>
    <name evidence="10" type="ORF">DW027_22465</name>
    <name evidence="9" type="ORF">DW075_00395</name>
    <name evidence="8" type="ORF">DXD03_03425</name>
</gene>
<reference evidence="11 12" key="1">
    <citation type="submission" date="2018-08" db="EMBL/GenBank/DDBJ databases">
        <title>A genome reference for cultivated species of the human gut microbiota.</title>
        <authorList>
            <person name="Zou Y."/>
            <person name="Xue W."/>
            <person name="Luo G."/>
        </authorList>
    </citation>
    <scope>NUCLEOTIDE SEQUENCE [LARGE SCALE GENOMIC DNA]</scope>
    <source>
        <strain evidence="10 12">AF38-2</strain>
        <strain evidence="9 13">AF46-11NS</strain>
        <strain evidence="8 11">TF10-34</strain>
    </source>
</reference>
<dbReference type="Gene3D" id="3.20.20.80">
    <property type="entry name" value="Glycosidases"/>
    <property type="match status" value="1"/>
</dbReference>
<evidence type="ECO:0000313" key="11">
    <source>
        <dbReference type="Proteomes" id="UP000261210"/>
    </source>
</evidence>
<dbReference type="PANTHER" id="PTHR13572:SF4">
    <property type="entry name" value="RE57134P"/>
    <property type="match status" value="1"/>
</dbReference>
<keyword evidence="2" id="KW-0812">Transmembrane</keyword>
<evidence type="ECO:0000313" key="12">
    <source>
        <dbReference type="Proteomes" id="UP000284495"/>
    </source>
</evidence>
<proteinExistence type="predicted"/>
<dbReference type="Proteomes" id="UP000285503">
    <property type="component" value="Unassembled WGS sequence"/>
</dbReference>
<dbReference type="Proteomes" id="UP000261210">
    <property type="component" value="Unassembled WGS sequence"/>
</dbReference>
<evidence type="ECO:0000313" key="9">
    <source>
        <dbReference type="EMBL" id="RHK30035.1"/>
    </source>
</evidence>
<evidence type="ECO:0000256" key="3">
    <source>
        <dbReference type="ARBA" id="ARBA00022801"/>
    </source>
</evidence>
<dbReference type="InterPro" id="IPR026071">
    <property type="entry name" value="Glyco_Hydrolase_99"/>
</dbReference>
<dbReference type="CDD" id="cd11576">
    <property type="entry name" value="GH99_GH71_like_2"/>
    <property type="match status" value="1"/>
</dbReference>
<keyword evidence="6" id="KW-0333">Golgi apparatus</keyword>
<dbReference type="EMBL" id="QROO01000038">
    <property type="protein sequence ID" value="RHL33326.1"/>
    <property type="molecule type" value="Genomic_DNA"/>
</dbReference>
<comment type="subcellular location">
    <subcellularLocation>
        <location evidence="1">Golgi apparatus membrane</location>
        <topology evidence="1">Single-pass type II membrane protein</topology>
    </subcellularLocation>
</comment>
<keyword evidence="7" id="KW-0472">Membrane</keyword>
<evidence type="ECO:0000256" key="6">
    <source>
        <dbReference type="ARBA" id="ARBA00023034"/>
    </source>
</evidence>
<sequence length="392" mass="44711">MASQTYASEPPERYETYQGLVMAGYQGWFNTPKDGANLGWRHYGGKTGFCPGSCTVDMWPETSEYPVLYSTEFRHENGDVAKTFSSHDPSTVDTHFRWMEEYGIDGVFMQRFICDMKRKNIRAHFDHVLDCAMTSADKHHRAIAIMYDLSGMRSEDVDFLLEDIDGIDKKHNLHNRDKNNSYLYHNGKPLVAVWGVGFNDGRAYGLPDAAKIIKGLKNKGFSIMLGVPTYWRELREDTENDSKVHDLILQCDIVMPWFVGRYNESGFKDFSRNITQDLDWCNRNRVDYAPLCFPGFSWANMKGEGSLYIPRNHGSFFKAQLDNALECGAKMIYIAMFDEIDEGTAIFKCASKVPKAGKGTTFEPIDEDSETDLYLRLAGDASKKLKILQLNK</sequence>
<dbReference type="Proteomes" id="UP000284495">
    <property type="component" value="Unassembled WGS sequence"/>
</dbReference>
<evidence type="ECO:0000256" key="5">
    <source>
        <dbReference type="ARBA" id="ARBA00022989"/>
    </source>
</evidence>
<evidence type="ECO:0000256" key="7">
    <source>
        <dbReference type="ARBA" id="ARBA00023136"/>
    </source>
</evidence>
<accession>A0A3E4NN83</accession>
<dbReference type="EMBL" id="QSQU01000004">
    <property type="protein sequence ID" value="RGK66336.1"/>
    <property type="molecule type" value="Genomic_DNA"/>
</dbReference>
<dbReference type="AlphaFoldDB" id="A0A3E4NN83"/>
<keyword evidence="3" id="KW-0378">Hydrolase</keyword>
<evidence type="ECO:0000313" key="10">
    <source>
        <dbReference type="EMBL" id="RHL33326.1"/>
    </source>
</evidence>
<keyword evidence="5" id="KW-1133">Transmembrane helix</keyword>
<organism evidence="8 11">
    <name type="scientific">Bacteroides xylanisolvens</name>
    <dbReference type="NCBI Taxonomy" id="371601"/>
    <lineage>
        <taxon>Bacteria</taxon>
        <taxon>Pseudomonadati</taxon>
        <taxon>Bacteroidota</taxon>
        <taxon>Bacteroidia</taxon>
        <taxon>Bacteroidales</taxon>
        <taxon>Bacteroidaceae</taxon>
        <taxon>Bacteroides</taxon>
    </lineage>
</organism>
<name>A0A3E4NN83_9BACE</name>
<comment type="caution">
    <text evidence="8">The sequence shown here is derived from an EMBL/GenBank/DDBJ whole genome shotgun (WGS) entry which is preliminary data.</text>
</comment>